<feature type="transmembrane region" description="Helical" evidence="8">
    <location>
        <begin position="145"/>
        <end position="178"/>
    </location>
</feature>
<evidence type="ECO:0000256" key="7">
    <source>
        <dbReference type="SAM" id="MobiDB-lite"/>
    </source>
</evidence>
<dbReference type="KEGG" id="hst:105191645"/>
<keyword evidence="5" id="KW-1015">Disulfide bond</keyword>
<dbReference type="STRING" id="610380.E2CAA6"/>
<evidence type="ECO:0000313" key="11">
    <source>
        <dbReference type="Proteomes" id="UP000008237"/>
    </source>
</evidence>
<evidence type="ECO:0000313" key="10">
    <source>
        <dbReference type="EMBL" id="EFN75118.1"/>
    </source>
</evidence>
<keyword evidence="2 8" id="KW-0812">Transmembrane</keyword>
<dbReference type="PANTHER" id="PTHR12639:SF6">
    <property type="entry name" value="VITAMIN K-DEPENDENT GAMMA-CARBOXYLASE"/>
    <property type="match status" value="1"/>
</dbReference>
<keyword evidence="4 8" id="KW-0472">Membrane</keyword>
<feature type="region of interest" description="Disordered" evidence="7">
    <location>
        <begin position="364"/>
        <end position="441"/>
    </location>
</feature>
<evidence type="ECO:0000259" key="9">
    <source>
        <dbReference type="SMART" id="SM00752"/>
    </source>
</evidence>
<dbReference type="OrthoDB" id="206689at2759"/>
<feature type="compositionally biased region" description="Polar residues" evidence="7">
    <location>
        <begin position="1"/>
        <end position="10"/>
    </location>
</feature>
<name>E2CAA6_HARSA</name>
<evidence type="ECO:0000256" key="2">
    <source>
        <dbReference type="ARBA" id="ARBA00022692"/>
    </source>
</evidence>
<dbReference type="Proteomes" id="UP000008237">
    <property type="component" value="Unassembled WGS sequence"/>
</dbReference>
<feature type="compositionally biased region" description="Basic and acidic residues" evidence="7">
    <location>
        <begin position="386"/>
        <end position="403"/>
    </location>
</feature>
<dbReference type="Pfam" id="PF05090">
    <property type="entry name" value="HTTM"/>
    <property type="match status" value="1"/>
</dbReference>
<dbReference type="InterPro" id="IPR053934">
    <property type="entry name" value="HTTM_dom"/>
</dbReference>
<dbReference type="InterPro" id="IPR007782">
    <property type="entry name" value="VKG_COase"/>
</dbReference>
<feature type="transmembrane region" description="Helical" evidence="8">
    <location>
        <begin position="320"/>
        <end position="339"/>
    </location>
</feature>
<feature type="domain" description="HTTM-like" evidence="9">
    <location>
        <begin position="86"/>
        <end position="343"/>
    </location>
</feature>
<reference evidence="10 11" key="1">
    <citation type="journal article" date="2010" name="Science">
        <title>Genomic comparison of the ants Camponotus floridanus and Harpegnathos saltator.</title>
        <authorList>
            <person name="Bonasio R."/>
            <person name="Zhang G."/>
            <person name="Ye C."/>
            <person name="Mutti N.S."/>
            <person name="Fang X."/>
            <person name="Qin N."/>
            <person name="Donahue G."/>
            <person name="Yang P."/>
            <person name="Li Q."/>
            <person name="Li C."/>
            <person name="Zhang P."/>
            <person name="Huang Z."/>
            <person name="Berger S.L."/>
            <person name="Reinberg D."/>
            <person name="Wang J."/>
            <person name="Liebig J."/>
        </authorList>
    </citation>
    <scope>NUCLEOTIDE SEQUENCE [LARGE SCALE GENOMIC DNA]</scope>
    <source>
        <strain evidence="10 11">R22 G/1</strain>
    </source>
</reference>
<protein>
    <submittedName>
        <fullName evidence="10">Vitamin K-dependent gamma-carboxylase</fullName>
    </submittedName>
</protein>
<feature type="transmembrane region" description="Helical" evidence="8">
    <location>
        <begin position="280"/>
        <end position="300"/>
    </location>
</feature>
<dbReference type="EMBL" id="GL453958">
    <property type="protein sequence ID" value="EFN75118.1"/>
    <property type="molecule type" value="Genomic_DNA"/>
</dbReference>
<dbReference type="GO" id="GO:0012505">
    <property type="term" value="C:endomembrane system"/>
    <property type="evidence" value="ECO:0007669"/>
    <property type="project" value="UniProtKB-SubCell"/>
</dbReference>
<evidence type="ECO:0000256" key="6">
    <source>
        <dbReference type="ARBA" id="ARBA00023239"/>
    </source>
</evidence>
<keyword evidence="11" id="KW-1185">Reference proteome</keyword>
<dbReference type="InterPro" id="IPR011020">
    <property type="entry name" value="HTTM-like"/>
</dbReference>
<dbReference type="InParanoid" id="E2CAA6"/>
<evidence type="ECO:0000256" key="3">
    <source>
        <dbReference type="ARBA" id="ARBA00022989"/>
    </source>
</evidence>
<dbReference type="OMA" id="TYLNHYY"/>
<feature type="compositionally biased region" description="Basic and acidic residues" evidence="7">
    <location>
        <begin position="365"/>
        <end position="377"/>
    </location>
</feature>
<feature type="compositionally biased region" description="Acidic residues" evidence="7">
    <location>
        <begin position="404"/>
        <end position="416"/>
    </location>
</feature>
<feature type="region of interest" description="Disordered" evidence="7">
    <location>
        <begin position="1"/>
        <end position="53"/>
    </location>
</feature>
<accession>E2CAA6</accession>
<dbReference type="GO" id="GO:0008488">
    <property type="term" value="F:gamma-glutamyl carboxylase activity"/>
    <property type="evidence" value="ECO:0007669"/>
    <property type="project" value="InterPro"/>
</dbReference>
<dbReference type="GO" id="GO:0019842">
    <property type="term" value="F:vitamin binding"/>
    <property type="evidence" value="ECO:0007669"/>
    <property type="project" value="TreeGrafter"/>
</dbReference>
<dbReference type="FunCoup" id="E2CAA6">
    <property type="interactions" value="144"/>
</dbReference>
<dbReference type="InterPro" id="IPR053935">
    <property type="entry name" value="VKGC_lumenal_dom"/>
</dbReference>
<sequence length="784" mass="90954">MNYRQTKSTESPFSPAGSGSGATRRKRDESARNAPTSTDDRSHVANSARTASGRWPSWAPSINFEKLCGCKVSDVSSFENFTRFLYRPTDPASLGVARALFGLCMVIDVVEERGFANIDIKWGDPWECHFPLIHGMRPPSLPWMIMLYTVMWIGAFGIALGLRFKLACACFALPYWYIFLLDKSYWNNHTYLYGIVAILFWGTGADKYFALDASKARRRDGSVPYWNYFILKFQFFVLYFLAGLKKSSREWLEGYAMTNLSRHWVFYPFHFFLTTEQTDFLIVHWFAFVFDLSVGFWMLLEKTRIPAMVLCTAFHLMNTRLFSIGMFPWVCLATMPLFCHVDWPRKLGLCFDWRRKVSAADGSSIDDRSKVSSRSDRSGSSSSEVLDDRATHEGKKEIDRDYFAEPEAEEEIDGGDDNTRLPTDSTEPSEEEEEDVNVRENIPGARRTTKVTRKQKFVVSMLLCHIALQFFLPYSHFISKGYNNWVPGLYGYSWDMMVHAWDTVLVVIKVHDNVNNKVRYLDPEAWVQSDRWVRHADMALQYSQCMKDNLMRRKEKALSDSRQAEEKQMWMKLSANLSIYIDVWCSLNGRFQQRVFDPHVDMLTVDWHPFKPVSYLMPLLTQYNSYRYEMEKILQHVYTWSNYTDVLFVADFPGMYLENYISTDFTNISLTVLEGEVTYVDEKSPDSTTVLKGKSIPVKAGMFHRVKTTSSYPACYMYTYTNRTQQSENSERKTPPPAINDTLPLLKEVNYKINAWTKALSHITNAFFHLAYGVPMVRRVRINK</sequence>
<evidence type="ECO:0000256" key="5">
    <source>
        <dbReference type="ARBA" id="ARBA00023157"/>
    </source>
</evidence>
<keyword evidence="6" id="KW-0456">Lyase</keyword>
<dbReference type="Pfam" id="PF22777">
    <property type="entry name" value="VKGC_lumenal_dom"/>
    <property type="match status" value="1"/>
</dbReference>
<gene>
    <name evidence="10" type="ORF">EAI_04829</name>
</gene>
<dbReference type="AlphaFoldDB" id="E2CAA6"/>
<proteinExistence type="predicted"/>
<comment type="subcellular location">
    <subcellularLocation>
        <location evidence="1">Endomembrane system</location>
        <topology evidence="1">Multi-pass membrane protein</topology>
    </subcellularLocation>
</comment>
<keyword evidence="3 8" id="KW-1133">Transmembrane helix</keyword>
<feature type="transmembrane region" description="Helical" evidence="8">
    <location>
        <begin position="190"/>
        <end position="211"/>
    </location>
</feature>
<organism evidence="11">
    <name type="scientific">Harpegnathos saltator</name>
    <name type="common">Jerdon's jumping ant</name>
    <dbReference type="NCBI Taxonomy" id="610380"/>
    <lineage>
        <taxon>Eukaryota</taxon>
        <taxon>Metazoa</taxon>
        <taxon>Ecdysozoa</taxon>
        <taxon>Arthropoda</taxon>
        <taxon>Hexapoda</taxon>
        <taxon>Insecta</taxon>
        <taxon>Pterygota</taxon>
        <taxon>Neoptera</taxon>
        <taxon>Endopterygota</taxon>
        <taxon>Hymenoptera</taxon>
        <taxon>Apocrita</taxon>
        <taxon>Aculeata</taxon>
        <taxon>Formicoidea</taxon>
        <taxon>Formicidae</taxon>
        <taxon>Ponerinae</taxon>
        <taxon>Ponerini</taxon>
        <taxon>Harpegnathos</taxon>
    </lineage>
</organism>
<dbReference type="SMART" id="SM00752">
    <property type="entry name" value="HTTM"/>
    <property type="match status" value="1"/>
</dbReference>
<evidence type="ECO:0000256" key="1">
    <source>
        <dbReference type="ARBA" id="ARBA00004127"/>
    </source>
</evidence>
<feature type="transmembrane region" description="Helical" evidence="8">
    <location>
        <begin position="223"/>
        <end position="242"/>
    </location>
</feature>
<dbReference type="PANTHER" id="PTHR12639">
    <property type="entry name" value="VITAMIN K-DEPENDENT GAMMA-CARBOXYLASE"/>
    <property type="match status" value="1"/>
</dbReference>
<evidence type="ECO:0000256" key="4">
    <source>
        <dbReference type="ARBA" id="ARBA00023136"/>
    </source>
</evidence>
<evidence type="ECO:0000256" key="8">
    <source>
        <dbReference type="SAM" id="Phobius"/>
    </source>
</evidence>